<dbReference type="PANTHER" id="PTHR33116:SF78">
    <property type="entry name" value="OS12G0587133 PROTEIN"/>
    <property type="match status" value="1"/>
</dbReference>
<keyword evidence="2" id="KW-0808">Transferase</keyword>
<gene>
    <name evidence="2" type="ORF">A2U01_0000864</name>
</gene>
<evidence type="ECO:0000313" key="3">
    <source>
        <dbReference type="Proteomes" id="UP000265520"/>
    </source>
</evidence>
<protein>
    <submittedName>
        <fullName evidence="2">LINE-1 reverse transcriptase like</fullName>
    </submittedName>
</protein>
<dbReference type="Pfam" id="PF13966">
    <property type="entry name" value="zf-RVT"/>
    <property type="match status" value="1"/>
</dbReference>
<dbReference type="InterPro" id="IPR000477">
    <property type="entry name" value="RT_dom"/>
</dbReference>
<evidence type="ECO:0000259" key="1">
    <source>
        <dbReference type="PROSITE" id="PS50878"/>
    </source>
</evidence>
<dbReference type="GO" id="GO:0003964">
    <property type="term" value="F:RNA-directed DNA polymerase activity"/>
    <property type="evidence" value="ECO:0007669"/>
    <property type="project" value="UniProtKB-KW"/>
</dbReference>
<dbReference type="EMBL" id="LXQA010000690">
    <property type="protein sequence ID" value="MCH80102.1"/>
    <property type="molecule type" value="Genomic_DNA"/>
</dbReference>
<proteinExistence type="predicted"/>
<feature type="domain" description="Reverse transcriptase" evidence="1">
    <location>
        <begin position="1"/>
        <end position="164"/>
    </location>
</feature>
<dbReference type="PANTHER" id="PTHR33116">
    <property type="entry name" value="REVERSE TRANSCRIPTASE ZINC-BINDING DOMAIN-CONTAINING PROTEIN-RELATED-RELATED"/>
    <property type="match status" value="1"/>
</dbReference>
<dbReference type="PROSITE" id="PS50878">
    <property type="entry name" value="RT_POL"/>
    <property type="match status" value="1"/>
</dbReference>
<keyword evidence="2" id="KW-0548">Nucleotidyltransferase</keyword>
<name>A0A392LYP0_9FABA</name>
<dbReference type="Proteomes" id="UP000265520">
    <property type="component" value="Unassembled WGS sequence"/>
</dbReference>
<dbReference type="Pfam" id="PF00078">
    <property type="entry name" value="RVT_1"/>
    <property type="match status" value="1"/>
</dbReference>
<evidence type="ECO:0000313" key="2">
    <source>
        <dbReference type="EMBL" id="MCH80102.1"/>
    </source>
</evidence>
<sequence>MRYNKSSYKIPTYTNQSFSTAPVNLIRACVFNGNLAVLVNGCSTEEINIQRGLKQGDPLAPFLFLLVVERLSGTIRKAELGVFKGFKVGNNGLSVSHLQYADDTLFLGEATVENPWTLKTVLRCFELASGLKVNFAKSSVMGVNVSIDFLNLAERFISLGGRVVLLKSVLNSIPIFYLSFLKMPVKVWKQIVRLQRNFLWGGASQNRKIAWVSWDKVCRPKNCGGLGIRDLHAVNLALLGKWRWRVIVGDQGIWRDIILARYGSLFPSPHLGGVQMALGRFLYGGKMFDPGLGGLPLKDRYHRLFQVSNQCLEFVGDMGSWVLGQWFWDFRWKRELSVAEFELFQDLLQVDRLPTRQNLFRRRVFREATNSLCALCGNFVESVDHLFTTCDCQGVGRKSRLGCVLIWHAAVWTIWNSRNDLIFAQGTVSVESLVDKVKLSSWKWFLAKNPGNPCSFYEWEVQPVMCWSR</sequence>
<dbReference type="InterPro" id="IPR026960">
    <property type="entry name" value="RVT-Znf"/>
</dbReference>
<organism evidence="2 3">
    <name type="scientific">Trifolium medium</name>
    <dbReference type="NCBI Taxonomy" id="97028"/>
    <lineage>
        <taxon>Eukaryota</taxon>
        <taxon>Viridiplantae</taxon>
        <taxon>Streptophyta</taxon>
        <taxon>Embryophyta</taxon>
        <taxon>Tracheophyta</taxon>
        <taxon>Spermatophyta</taxon>
        <taxon>Magnoliopsida</taxon>
        <taxon>eudicotyledons</taxon>
        <taxon>Gunneridae</taxon>
        <taxon>Pentapetalae</taxon>
        <taxon>rosids</taxon>
        <taxon>fabids</taxon>
        <taxon>Fabales</taxon>
        <taxon>Fabaceae</taxon>
        <taxon>Papilionoideae</taxon>
        <taxon>50 kb inversion clade</taxon>
        <taxon>NPAAA clade</taxon>
        <taxon>Hologalegina</taxon>
        <taxon>IRL clade</taxon>
        <taxon>Trifolieae</taxon>
        <taxon>Trifolium</taxon>
    </lineage>
</organism>
<keyword evidence="2" id="KW-0695">RNA-directed DNA polymerase</keyword>
<dbReference type="AlphaFoldDB" id="A0A392LYP0"/>
<comment type="caution">
    <text evidence="2">The sequence shown here is derived from an EMBL/GenBank/DDBJ whole genome shotgun (WGS) entry which is preliminary data.</text>
</comment>
<accession>A0A392LYP0</accession>
<reference evidence="2 3" key="1">
    <citation type="journal article" date="2018" name="Front. Plant Sci.">
        <title>Red Clover (Trifolium pratense) and Zigzag Clover (T. medium) - A Picture of Genomic Similarities and Differences.</title>
        <authorList>
            <person name="Dluhosova J."/>
            <person name="Istvanek J."/>
            <person name="Nedelnik J."/>
            <person name="Repkova J."/>
        </authorList>
    </citation>
    <scope>NUCLEOTIDE SEQUENCE [LARGE SCALE GENOMIC DNA]</scope>
    <source>
        <strain evidence="3">cv. 10/8</strain>
        <tissue evidence="2">Leaf</tissue>
    </source>
</reference>
<keyword evidence="3" id="KW-1185">Reference proteome</keyword>